<feature type="compositionally biased region" description="Acidic residues" evidence="4">
    <location>
        <begin position="441"/>
        <end position="451"/>
    </location>
</feature>
<dbReference type="InterPro" id="IPR000073">
    <property type="entry name" value="AB_hydrolase_1"/>
</dbReference>
<name>A0A7W9LK93_9ACTN</name>
<dbReference type="GO" id="GO:0016787">
    <property type="term" value="F:hydrolase activity"/>
    <property type="evidence" value="ECO:0007669"/>
    <property type="project" value="UniProtKB-KW"/>
</dbReference>
<reference evidence="8 9" key="1">
    <citation type="submission" date="2020-08" db="EMBL/GenBank/DDBJ databases">
        <title>Sequencing the genomes of 1000 actinobacteria strains.</title>
        <authorList>
            <person name="Klenk H.-P."/>
        </authorList>
    </citation>
    <scope>NUCLEOTIDE SEQUENCE [LARGE SCALE GENOMIC DNA]</scope>
    <source>
        <strain evidence="8 9">DSM 102122</strain>
    </source>
</reference>
<dbReference type="InterPro" id="IPR051601">
    <property type="entry name" value="Serine_prot/Carboxylest_S33"/>
</dbReference>
<dbReference type="Pfam" id="PF08386">
    <property type="entry name" value="Abhydrolase_4"/>
    <property type="match status" value="1"/>
</dbReference>
<dbReference type="PANTHER" id="PTHR43248:SF29">
    <property type="entry name" value="TRIPEPTIDYL AMINOPEPTIDASE"/>
    <property type="match status" value="1"/>
</dbReference>
<dbReference type="PANTHER" id="PTHR43248">
    <property type="entry name" value="2-SUCCINYL-6-HYDROXY-2,4-CYCLOHEXADIENE-1-CARBOXYLATE SYNTHASE"/>
    <property type="match status" value="1"/>
</dbReference>
<evidence type="ECO:0000313" key="8">
    <source>
        <dbReference type="EMBL" id="MBB5786866.1"/>
    </source>
</evidence>
<keyword evidence="3" id="KW-0378">Hydrolase</keyword>
<feature type="signal peptide" evidence="5">
    <location>
        <begin position="1"/>
        <end position="22"/>
    </location>
</feature>
<dbReference type="Pfam" id="PF00561">
    <property type="entry name" value="Abhydrolase_1"/>
    <property type="match status" value="1"/>
</dbReference>
<evidence type="ECO:0000256" key="4">
    <source>
        <dbReference type="SAM" id="MobiDB-lite"/>
    </source>
</evidence>
<dbReference type="Gene3D" id="3.40.50.1820">
    <property type="entry name" value="alpha/beta hydrolase"/>
    <property type="match status" value="1"/>
</dbReference>
<feature type="domain" description="Peptidase S33 tripeptidyl aminopeptidase-like C-terminal" evidence="7">
    <location>
        <begin position="458"/>
        <end position="542"/>
    </location>
</feature>
<evidence type="ECO:0000259" key="7">
    <source>
        <dbReference type="Pfam" id="PF08386"/>
    </source>
</evidence>
<feature type="domain" description="AB hydrolase-1" evidence="6">
    <location>
        <begin position="105"/>
        <end position="296"/>
    </location>
</feature>
<dbReference type="InterPro" id="IPR013595">
    <property type="entry name" value="Pept_S33_TAP-like_C"/>
</dbReference>
<evidence type="ECO:0000256" key="1">
    <source>
        <dbReference type="ARBA" id="ARBA00010088"/>
    </source>
</evidence>
<dbReference type="InterPro" id="IPR029058">
    <property type="entry name" value="AB_hydrolase_fold"/>
</dbReference>
<evidence type="ECO:0000259" key="6">
    <source>
        <dbReference type="Pfam" id="PF00561"/>
    </source>
</evidence>
<feature type="chain" id="PRO_5030915866" evidence="5">
    <location>
        <begin position="23"/>
        <end position="544"/>
    </location>
</feature>
<protein>
    <submittedName>
        <fullName evidence="8">Pimeloyl-ACP methyl ester carboxylesterase</fullName>
    </submittedName>
</protein>
<dbReference type="PROSITE" id="PS51257">
    <property type="entry name" value="PROKAR_LIPOPROTEIN"/>
    <property type="match status" value="1"/>
</dbReference>
<sequence>MTMRALAGLVALVVVAAAGCSAEPEREGQRADVPDRSTPAPDATEGVEPELASFYTQTLEWRDCGEGFQCSTAKVPVDYADPGGDTLELALLRAPATGDNRIGSLLVNPGGPGASGVEYAQLAGSVVTDQVRERYDIVGFDPRGVAQSTPVDCVDDAQLDEYLASDATPDDDAEITELEESTLDLAEGCAARSGDLLPHIGTADVARDLDILRAALGDEKLNYLGKSYGTFIGALYADQFPDRVGRLVLDGAIDPTLSGDDLGLGQARGFERALSSFLTWCFDQDDCALGTSEEAARATLAGLLRQADEEPLATDDENRPLTESLAFYGIILPLYLTADEGYEPLNEALDLALTEDDGTLLMTFADLYLERNSDGTYNGNANEVIGLVNCLDHPEQATAEEAQAGLAEFTAVSQVFGPFLAWGGFGCTVLDEGLAEAGVGDSDDSSDDGESGDPTATPGPTATPHPPVTAPGADPILVVGTTGDPATPYEWAQSLAEQLSSGVLLTYDSTVHTAYLAGSDCIDDAVDAYLLAGTVPDEGTSCAS</sequence>
<proteinExistence type="inferred from homology"/>
<keyword evidence="2 5" id="KW-0732">Signal</keyword>
<dbReference type="Proteomes" id="UP000542813">
    <property type="component" value="Unassembled WGS sequence"/>
</dbReference>
<evidence type="ECO:0000313" key="9">
    <source>
        <dbReference type="Proteomes" id="UP000542813"/>
    </source>
</evidence>
<feature type="region of interest" description="Disordered" evidence="4">
    <location>
        <begin position="23"/>
        <end position="49"/>
    </location>
</feature>
<evidence type="ECO:0000256" key="3">
    <source>
        <dbReference type="ARBA" id="ARBA00022801"/>
    </source>
</evidence>
<feature type="region of interest" description="Disordered" evidence="4">
    <location>
        <begin position="436"/>
        <end position="474"/>
    </location>
</feature>
<feature type="compositionally biased region" description="Basic and acidic residues" evidence="4">
    <location>
        <begin position="23"/>
        <end position="35"/>
    </location>
</feature>
<comment type="caution">
    <text evidence="8">The sequence shown here is derived from an EMBL/GenBank/DDBJ whole genome shotgun (WGS) entry which is preliminary data.</text>
</comment>
<evidence type="ECO:0000256" key="2">
    <source>
        <dbReference type="ARBA" id="ARBA00022729"/>
    </source>
</evidence>
<accession>A0A7W9LK93</accession>
<comment type="similarity">
    <text evidence="1">Belongs to the peptidase S33 family.</text>
</comment>
<dbReference type="AlphaFoldDB" id="A0A7W9LK93"/>
<evidence type="ECO:0000256" key="5">
    <source>
        <dbReference type="SAM" id="SignalP"/>
    </source>
</evidence>
<organism evidence="8 9">
    <name type="scientific">Jiangella mangrovi</name>
    <dbReference type="NCBI Taxonomy" id="1524084"/>
    <lineage>
        <taxon>Bacteria</taxon>
        <taxon>Bacillati</taxon>
        <taxon>Actinomycetota</taxon>
        <taxon>Actinomycetes</taxon>
        <taxon>Jiangellales</taxon>
        <taxon>Jiangellaceae</taxon>
        <taxon>Jiangella</taxon>
    </lineage>
</organism>
<dbReference type="EMBL" id="JACHMM010000001">
    <property type="protein sequence ID" value="MBB5786866.1"/>
    <property type="molecule type" value="Genomic_DNA"/>
</dbReference>
<dbReference type="SUPFAM" id="SSF53474">
    <property type="entry name" value="alpha/beta-Hydrolases"/>
    <property type="match status" value="1"/>
</dbReference>
<gene>
    <name evidence="8" type="ORF">HD601_001441</name>
</gene>
<keyword evidence="9" id="KW-1185">Reference proteome</keyword>